<dbReference type="PRINTS" id="PR00762">
    <property type="entry name" value="CLCHANNEL"/>
</dbReference>
<dbReference type="Proteomes" id="UP000288291">
    <property type="component" value="Unassembled WGS sequence"/>
</dbReference>
<dbReference type="Gene3D" id="1.10.3080.10">
    <property type="entry name" value="Clc chloride channel"/>
    <property type="match status" value="1"/>
</dbReference>
<dbReference type="InterPro" id="IPR001807">
    <property type="entry name" value="ClC"/>
</dbReference>
<evidence type="ECO:0000256" key="3">
    <source>
        <dbReference type="ARBA" id="ARBA00022692"/>
    </source>
</evidence>
<keyword evidence="10" id="KW-1185">Reference proteome</keyword>
<keyword evidence="5" id="KW-0406">Ion transport</keyword>
<protein>
    <submittedName>
        <fullName evidence="9">ClC family H(+)/Cl(-) exchange transporter</fullName>
    </submittedName>
</protein>
<evidence type="ECO:0000256" key="6">
    <source>
        <dbReference type="ARBA" id="ARBA00023136"/>
    </source>
</evidence>
<feature type="transmembrane region" description="Helical" evidence="8">
    <location>
        <begin position="272"/>
        <end position="293"/>
    </location>
</feature>
<feature type="transmembrane region" description="Helical" evidence="8">
    <location>
        <begin position="20"/>
        <end position="42"/>
    </location>
</feature>
<dbReference type="SUPFAM" id="SSF81340">
    <property type="entry name" value="Clc chloride channel"/>
    <property type="match status" value="1"/>
</dbReference>
<feature type="transmembrane region" description="Helical" evidence="8">
    <location>
        <begin position="376"/>
        <end position="400"/>
    </location>
</feature>
<dbReference type="InterPro" id="IPR014743">
    <property type="entry name" value="Cl-channel_core"/>
</dbReference>
<feature type="transmembrane region" description="Helical" evidence="8">
    <location>
        <begin position="344"/>
        <end position="364"/>
    </location>
</feature>
<dbReference type="PANTHER" id="PTHR45711:SF6">
    <property type="entry name" value="CHLORIDE CHANNEL PROTEIN"/>
    <property type="match status" value="1"/>
</dbReference>
<feature type="transmembrane region" description="Helical" evidence="8">
    <location>
        <begin position="197"/>
        <end position="221"/>
    </location>
</feature>
<dbReference type="AlphaFoldDB" id="A0A437SXM9"/>
<feature type="transmembrane region" description="Helical" evidence="8">
    <location>
        <begin position="62"/>
        <end position="81"/>
    </location>
</feature>
<evidence type="ECO:0000313" key="9">
    <source>
        <dbReference type="EMBL" id="RVU71682.1"/>
    </source>
</evidence>
<dbReference type="RefSeq" id="WP_103660932.1">
    <property type="nucleotide sequence ID" value="NZ_ML136872.1"/>
</dbReference>
<sequence length="446" mass="49524">MIKHAKQILNQPFNLRLTRVLIRALIVGLFTGLLVGIFRWIIDHTMQLLTVIYPQMMKQPLLLIPYIIFLIVIALLIAKVMGPYSDQLTGSGVPQIEAVFLNENRMPAWQIVWRKFIGGLLAICPGLMLGREGPCIEMGAMIGQGLGKDFFKTNQEDLRLLQECGVAAGLSAAFSAPLAGVFFLVEEITFDFKPISVVTALIASFASDLVTLFFFGTKPCLYFPIKTYLPLKYYWILPVLGIILGLLAYLYQYCLLSLKPFFHKITIIPNKYHSLIPLLLIIPVGLWNPRLLGGSHDLIIDLFQKKLTLPRISSAALFLLPLLVFAVRFIFSMLSYGATVPGGIFMPILVLGSALGVTVAQILVQLNLISPNFYPHLLVIAMAAYFGAIEKAPITAIILLTEMVGSVQQVLPIVITTCVSYYVLDFLGGKPIYEALRLQMNYPGDK</sequence>
<gene>
    <name evidence="9" type="ORF">EJK17_01540</name>
</gene>
<feature type="transmembrane region" description="Helical" evidence="8">
    <location>
        <begin position="233"/>
        <end position="252"/>
    </location>
</feature>
<dbReference type="PANTHER" id="PTHR45711">
    <property type="entry name" value="CHLORIDE CHANNEL PROTEIN"/>
    <property type="match status" value="1"/>
</dbReference>
<evidence type="ECO:0000256" key="2">
    <source>
        <dbReference type="ARBA" id="ARBA00022448"/>
    </source>
</evidence>
<evidence type="ECO:0000256" key="4">
    <source>
        <dbReference type="ARBA" id="ARBA00022989"/>
    </source>
</evidence>
<dbReference type="EMBL" id="RXIA01000003">
    <property type="protein sequence ID" value="RVU71682.1"/>
    <property type="molecule type" value="Genomic_DNA"/>
</dbReference>
<keyword evidence="2" id="KW-0813">Transport</keyword>
<keyword evidence="4 8" id="KW-1133">Transmembrane helix</keyword>
<feature type="transmembrane region" description="Helical" evidence="8">
    <location>
        <begin position="314"/>
        <end position="338"/>
    </location>
</feature>
<proteinExistence type="predicted"/>
<evidence type="ECO:0000313" key="10">
    <source>
        <dbReference type="Proteomes" id="UP000288291"/>
    </source>
</evidence>
<dbReference type="Pfam" id="PF00654">
    <property type="entry name" value="Voltage_CLC"/>
    <property type="match status" value="1"/>
</dbReference>
<organism evidence="9 10">
    <name type="scientific">Lactobacillus xujianguonis</name>
    <dbReference type="NCBI Taxonomy" id="2495899"/>
    <lineage>
        <taxon>Bacteria</taxon>
        <taxon>Bacillati</taxon>
        <taxon>Bacillota</taxon>
        <taxon>Bacilli</taxon>
        <taxon>Lactobacillales</taxon>
        <taxon>Lactobacillaceae</taxon>
        <taxon>Lactobacillus</taxon>
    </lineage>
</organism>
<dbReference type="GO" id="GO:0005247">
    <property type="term" value="F:voltage-gated chloride channel activity"/>
    <property type="evidence" value="ECO:0007669"/>
    <property type="project" value="TreeGrafter"/>
</dbReference>
<evidence type="ECO:0000256" key="5">
    <source>
        <dbReference type="ARBA" id="ARBA00023065"/>
    </source>
</evidence>
<accession>A0A437SXM9</accession>
<evidence type="ECO:0000256" key="1">
    <source>
        <dbReference type="ARBA" id="ARBA00004141"/>
    </source>
</evidence>
<evidence type="ECO:0000256" key="7">
    <source>
        <dbReference type="ARBA" id="ARBA00023214"/>
    </source>
</evidence>
<feature type="transmembrane region" description="Helical" evidence="8">
    <location>
        <begin position="406"/>
        <end position="424"/>
    </location>
</feature>
<feature type="transmembrane region" description="Helical" evidence="8">
    <location>
        <begin position="164"/>
        <end position="185"/>
    </location>
</feature>
<name>A0A437SXM9_9LACO</name>
<keyword evidence="6 8" id="KW-0472">Membrane</keyword>
<keyword evidence="3 8" id="KW-0812">Transmembrane</keyword>
<dbReference type="CDD" id="cd01031">
    <property type="entry name" value="EriC"/>
    <property type="match status" value="1"/>
</dbReference>
<keyword evidence="7" id="KW-0868">Chloride</keyword>
<comment type="subcellular location">
    <subcellularLocation>
        <location evidence="1">Membrane</location>
        <topology evidence="1">Multi-pass membrane protein</topology>
    </subcellularLocation>
</comment>
<dbReference type="GO" id="GO:0005886">
    <property type="term" value="C:plasma membrane"/>
    <property type="evidence" value="ECO:0007669"/>
    <property type="project" value="TreeGrafter"/>
</dbReference>
<reference evidence="9 10" key="1">
    <citation type="submission" date="2018-12" db="EMBL/GenBank/DDBJ databases">
        <authorList>
            <person name="Meng J."/>
        </authorList>
    </citation>
    <scope>NUCLEOTIDE SEQUENCE [LARGE SCALE GENOMIC DNA]</scope>
    <source>
        <strain evidence="9 10">HT111-2</strain>
    </source>
</reference>
<evidence type="ECO:0000256" key="8">
    <source>
        <dbReference type="SAM" id="Phobius"/>
    </source>
</evidence>
<comment type="caution">
    <text evidence="9">The sequence shown here is derived from an EMBL/GenBank/DDBJ whole genome shotgun (WGS) entry which is preliminary data.</text>
</comment>